<gene>
    <name evidence="1" type="ORF">SERLA73DRAFT_80850</name>
</gene>
<dbReference type="Proteomes" id="UP000008063">
    <property type="component" value="Unassembled WGS sequence"/>
</dbReference>
<dbReference type="STRING" id="936435.F8QKD6"/>
<organism evidence="2">
    <name type="scientific">Serpula lacrymans var. lacrymans (strain S7.3)</name>
    <name type="common">Dry rot fungus</name>
    <dbReference type="NCBI Taxonomy" id="936435"/>
    <lineage>
        <taxon>Eukaryota</taxon>
        <taxon>Fungi</taxon>
        <taxon>Dikarya</taxon>
        <taxon>Basidiomycota</taxon>
        <taxon>Agaricomycotina</taxon>
        <taxon>Agaricomycetes</taxon>
        <taxon>Agaricomycetidae</taxon>
        <taxon>Boletales</taxon>
        <taxon>Coniophorineae</taxon>
        <taxon>Serpulaceae</taxon>
        <taxon>Serpula</taxon>
    </lineage>
</organism>
<dbReference type="AlphaFoldDB" id="F8QKD6"/>
<reference evidence="2" key="1">
    <citation type="journal article" date="2011" name="Science">
        <title>The plant cell wall-decomposing machinery underlies the functional diversity of forest fungi.</title>
        <authorList>
            <person name="Eastwood D.C."/>
            <person name="Floudas D."/>
            <person name="Binder M."/>
            <person name="Majcherczyk A."/>
            <person name="Schneider P."/>
            <person name="Aerts A."/>
            <person name="Asiegbu F.O."/>
            <person name="Baker S.E."/>
            <person name="Barry K."/>
            <person name="Bendiksby M."/>
            <person name="Blumentritt M."/>
            <person name="Coutinho P.M."/>
            <person name="Cullen D."/>
            <person name="de Vries R.P."/>
            <person name="Gathman A."/>
            <person name="Goodell B."/>
            <person name="Henrissat B."/>
            <person name="Ihrmark K."/>
            <person name="Kauserud H."/>
            <person name="Kohler A."/>
            <person name="LaButti K."/>
            <person name="Lapidus A."/>
            <person name="Lavin J.L."/>
            <person name="Lee Y.-H."/>
            <person name="Lindquist E."/>
            <person name="Lilly W."/>
            <person name="Lucas S."/>
            <person name="Morin E."/>
            <person name="Murat C."/>
            <person name="Oguiza J.A."/>
            <person name="Park J."/>
            <person name="Pisabarro A.G."/>
            <person name="Riley R."/>
            <person name="Rosling A."/>
            <person name="Salamov A."/>
            <person name="Schmidt O."/>
            <person name="Schmutz J."/>
            <person name="Skrede I."/>
            <person name="Stenlid J."/>
            <person name="Wiebenga A."/>
            <person name="Xie X."/>
            <person name="Kuees U."/>
            <person name="Hibbett D.S."/>
            <person name="Hoffmeister D."/>
            <person name="Hoegberg N."/>
            <person name="Martin F."/>
            <person name="Grigoriev I.V."/>
            <person name="Watkinson S.C."/>
        </authorList>
    </citation>
    <scope>NUCLEOTIDE SEQUENCE [LARGE SCALE GENOMIC DNA]</scope>
    <source>
        <strain evidence="2">strain S7.3</strain>
    </source>
</reference>
<accession>F8QKD6</accession>
<sequence>MPKRGKYRMEKQRDMEIQYDGTDVFMDMDFYGYLDADWSGDPDMSRSTSGFVFITSEEQSPG</sequence>
<proteinExistence type="predicted"/>
<dbReference type="EMBL" id="GL946089">
    <property type="protein sequence ID" value="EGN91234.1"/>
    <property type="molecule type" value="Genomic_DNA"/>
</dbReference>
<name>F8QKD6_SERL3</name>
<dbReference type="HOGENOM" id="CLU_2905562_0_0_1"/>
<evidence type="ECO:0000313" key="1">
    <source>
        <dbReference type="EMBL" id="EGN91234.1"/>
    </source>
</evidence>
<evidence type="ECO:0000313" key="2">
    <source>
        <dbReference type="Proteomes" id="UP000008063"/>
    </source>
</evidence>
<protein>
    <submittedName>
        <fullName evidence="1">Uncharacterized protein</fullName>
    </submittedName>
</protein>
<keyword evidence="2" id="KW-1185">Reference proteome</keyword>
<dbReference type="InParanoid" id="F8QKD6"/>